<reference evidence="1 2" key="1">
    <citation type="submission" date="2023-04" db="EMBL/GenBank/DDBJ databases">
        <title>YMD61, complete Genome.</title>
        <authorList>
            <person name="Zhang J."/>
        </authorList>
    </citation>
    <scope>NUCLEOTIDE SEQUENCE [LARGE SCALE GENOMIC DNA]</scope>
    <source>
        <strain evidence="1 2">YMD61</strain>
        <plasmid evidence="1 2">unnamed2</plasmid>
    </source>
</reference>
<protein>
    <submittedName>
        <fullName evidence="1">HupK protein</fullName>
    </submittedName>
</protein>
<dbReference type="InterPro" id="IPR029014">
    <property type="entry name" value="NiFe-Hase_large"/>
</dbReference>
<sequence length="292" mass="30408">MVQVLTLSPATDGYRVIRPAALPLGALVLGHPVDEVAKMLPRLFNLCRVAQETAVRLSLRLTTSRDRDALAAEVLRDHLLRLSVILPPMLGLPVRGIAGDPLLVLFGQGRGLPVDLIGLRAWLAAGEGAAPLVSKVAQAFGPGEAAVDLPYVDAATALSVVAVENSAAGRQAAHPLLRSIAARQGRGPLWRLLGMLADAEAAVAGRLPQPTIADGVARVAAARGSYALRLGQVGGMVTRIDRVTPTDHLLAPGGALECALTTLPVAKRHLAPVVAALHDPCMAVKVEGMRHA</sequence>
<dbReference type="Proteomes" id="UP001230978">
    <property type="component" value="Plasmid unnamed2"/>
</dbReference>
<accession>A0ABY8QC71</accession>
<keyword evidence="1" id="KW-0614">Plasmid</keyword>
<geneLocation type="plasmid" evidence="1 2">
    <name>unnamed2</name>
</geneLocation>
<proteinExistence type="predicted"/>
<gene>
    <name evidence="1" type="ORF">QF092_19645</name>
</gene>
<evidence type="ECO:0000313" key="2">
    <source>
        <dbReference type="Proteomes" id="UP001230978"/>
    </source>
</evidence>
<dbReference type="EMBL" id="CP124537">
    <property type="protein sequence ID" value="WGV18304.1"/>
    <property type="molecule type" value="Genomic_DNA"/>
</dbReference>
<dbReference type="Gene3D" id="1.10.645.10">
    <property type="entry name" value="Cytochrome-c3 Hydrogenase, chain B"/>
    <property type="match status" value="1"/>
</dbReference>
<evidence type="ECO:0000313" key="1">
    <source>
        <dbReference type="EMBL" id="WGV18304.1"/>
    </source>
</evidence>
<name>A0ABY8QC71_9RHOB</name>
<dbReference type="SUPFAM" id="SSF56762">
    <property type="entry name" value="HydB/Nqo4-like"/>
    <property type="match status" value="1"/>
</dbReference>
<dbReference type="RefSeq" id="WP_281470397.1">
    <property type="nucleotide sequence ID" value="NZ_CP124537.1"/>
</dbReference>
<organism evidence="1 2">
    <name type="scientific">Fuscovulum ytuae</name>
    <dbReference type="NCBI Taxonomy" id="3042299"/>
    <lineage>
        <taxon>Bacteria</taxon>
        <taxon>Pseudomonadati</taxon>
        <taxon>Pseudomonadota</taxon>
        <taxon>Alphaproteobacteria</taxon>
        <taxon>Rhodobacterales</taxon>
        <taxon>Paracoccaceae</taxon>
        <taxon>Fuscovulum</taxon>
    </lineage>
</organism>
<keyword evidence="2" id="KW-1185">Reference proteome</keyword>